<gene>
    <name evidence="3" type="ORF">DMY87_18035</name>
</gene>
<reference evidence="3 4" key="1">
    <citation type="submission" date="2018-06" db="EMBL/GenBank/DDBJ databases">
        <title>Rhizobium wuzhouense sp. nov., isolated from roots of Oryza officinalis.</title>
        <authorList>
            <person name="Yuan T."/>
        </authorList>
    </citation>
    <scope>NUCLEOTIDE SEQUENCE [LARGE SCALE GENOMIC DNA]</scope>
    <source>
        <strain evidence="3 4">W44</strain>
    </source>
</reference>
<evidence type="ECO:0000313" key="3">
    <source>
        <dbReference type="EMBL" id="PYB71263.1"/>
    </source>
</evidence>
<feature type="transmembrane region" description="Helical" evidence="1">
    <location>
        <begin position="187"/>
        <end position="203"/>
    </location>
</feature>
<evidence type="ECO:0000259" key="2">
    <source>
        <dbReference type="Pfam" id="PF01757"/>
    </source>
</evidence>
<proteinExistence type="predicted"/>
<dbReference type="PANTHER" id="PTHR23028:SF131">
    <property type="entry name" value="BLR2367 PROTEIN"/>
    <property type="match status" value="1"/>
</dbReference>
<feature type="transmembrane region" description="Helical" evidence="1">
    <location>
        <begin position="92"/>
        <end position="112"/>
    </location>
</feature>
<feature type="transmembrane region" description="Helical" evidence="1">
    <location>
        <begin position="156"/>
        <end position="175"/>
    </location>
</feature>
<protein>
    <recommendedName>
        <fullName evidence="2">Acyltransferase 3 domain-containing protein</fullName>
    </recommendedName>
</protein>
<feature type="domain" description="Acyltransferase 3" evidence="2">
    <location>
        <begin position="12"/>
        <end position="309"/>
    </location>
</feature>
<dbReference type="RefSeq" id="WP_110793053.1">
    <property type="nucleotide sequence ID" value="NZ_QJRY01000007.1"/>
</dbReference>
<sequence length="342" mass="37886">MSDNSSSDSRNQGLQAARGMAAFAVMYYHSHLALGYFNKSVLWPISYLTEHGAFGVDVFFAISGYIICLVSQKPSFTLPSFFLKRMARIYPLSTAVTLGIVLIVFTIDLPLFDQFTGSQLLYSILLLPSDRSLNAVAWTLQYEVCFYIVGGLILRFASPAALLVYCVAAATFVYWQPIENTWIEHFFGSRYASFGAGVGAYLIMMKARTRKHTPLALLCFGLVMLHFGPLLAIPYSTSMAAGILVCSAAAWHTHSKPLTLLGDSSYALYLFHFPFFVCLNGLVWQLSPPQWTGELVRWGAMGFCLTASVASWRLLEKPINDAVGRCLNQRRQGVVKATMSVV</sequence>
<dbReference type="Pfam" id="PF01757">
    <property type="entry name" value="Acyl_transf_3"/>
    <property type="match status" value="1"/>
</dbReference>
<comment type="caution">
    <text evidence="3">The sequence shown here is derived from an EMBL/GenBank/DDBJ whole genome shotgun (WGS) entry which is preliminary data.</text>
</comment>
<dbReference type="Proteomes" id="UP000247536">
    <property type="component" value="Unassembled WGS sequence"/>
</dbReference>
<feature type="transmembrane region" description="Helical" evidence="1">
    <location>
        <begin position="132"/>
        <end position="149"/>
    </location>
</feature>
<name>A0ABX5NMD7_9HYPH</name>
<keyword evidence="1" id="KW-1133">Transmembrane helix</keyword>
<dbReference type="PANTHER" id="PTHR23028">
    <property type="entry name" value="ACETYLTRANSFERASE"/>
    <property type="match status" value="1"/>
</dbReference>
<feature type="transmembrane region" description="Helical" evidence="1">
    <location>
        <begin position="20"/>
        <end position="37"/>
    </location>
</feature>
<keyword evidence="1" id="KW-0472">Membrane</keyword>
<organism evidence="3 4">
    <name type="scientific">Rhizobium wuzhouense</name>
    <dbReference type="NCBI Taxonomy" id="1986026"/>
    <lineage>
        <taxon>Bacteria</taxon>
        <taxon>Pseudomonadati</taxon>
        <taxon>Pseudomonadota</taxon>
        <taxon>Alphaproteobacteria</taxon>
        <taxon>Hyphomicrobiales</taxon>
        <taxon>Rhizobiaceae</taxon>
        <taxon>Rhizobium/Agrobacterium group</taxon>
        <taxon>Rhizobium</taxon>
    </lineage>
</organism>
<keyword evidence="4" id="KW-1185">Reference proteome</keyword>
<keyword evidence="1" id="KW-0812">Transmembrane</keyword>
<feature type="transmembrane region" description="Helical" evidence="1">
    <location>
        <begin position="215"/>
        <end position="232"/>
    </location>
</feature>
<accession>A0ABX5NMD7</accession>
<dbReference type="InterPro" id="IPR002656">
    <property type="entry name" value="Acyl_transf_3_dom"/>
</dbReference>
<dbReference type="EMBL" id="QJRY01000007">
    <property type="protein sequence ID" value="PYB71263.1"/>
    <property type="molecule type" value="Genomic_DNA"/>
</dbReference>
<dbReference type="InterPro" id="IPR050879">
    <property type="entry name" value="Acyltransferase_3"/>
</dbReference>
<feature type="transmembrane region" description="Helical" evidence="1">
    <location>
        <begin position="52"/>
        <end position="71"/>
    </location>
</feature>
<feature type="transmembrane region" description="Helical" evidence="1">
    <location>
        <begin position="266"/>
        <end position="286"/>
    </location>
</feature>
<evidence type="ECO:0000313" key="4">
    <source>
        <dbReference type="Proteomes" id="UP000247536"/>
    </source>
</evidence>
<evidence type="ECO:0000256" key="1">
    <source>
        <dbReference type="SAM" id="Phobius"/>
    </source>
</evidence>